<organism evidence="2 3">
    <name type="scientific">Rotaria magnacalcarata</name>
    <dbReference type="NCBI Taxonomy" id="392030"/>
    <lineage>
        <taxon>Eukaryota</taxon>
        <taxon>Metazoa</taxon>
        <taxon>Spiralia</taxon>
        <taxon>Gnathifera</taxon>
        <taxon>Rotifera</taxon>
        <taxon>Eurotatoria</taxon>
        <taxon>Bdelloidea</taxon>
        <taxon>Philodinida</taxon>
        <taxon>Philodinidae</taxon>
        <taxon>Rotaria</taxon>
    </lineage>
</organism>
<reference evidence="2" key="1">
    <citation type="submission" date="2021-02" db="EMBL/GenBank/DDBJ databases">
        <authorList>
            <person name="Nowell W R."/>
        </authorList>
    </citation>
    <scope>NUCLEOTIDE SEQUENCE</scope>
</reference>
<proteinExistence type="predicted"/>
<dbReference type="EMBL" id="CAJOBG010104136">
    <property type="protein sequence ID" value="CAF4715050.1"/>
    <property type="molecule type" value="Genomic_DNA"/>
</dbReference>
<accession>A0A821J6J2</accession>
<keyword evidence="1" id="KW-0472">Membrane</keyword>
<dbReference type="AlphaFoldDB" id="A0A821J6J2"/>
<evidence type="ECO:0000313" key="2">
    <source>
        <dbReference type="EMBL" id="CAF4715050.1"/>
    </source>
</evidence>
<keyword evidence="1" id="KW-0812">Transmembrane</keyword>
<comment type="caution">
    <text evidence="2">The sequence shown here is derived from an EMBL/GenBank/DDBJ whole genome shotgun (WGS) entry which is preliminary data.</text>
</comment>
<protein>
    <submittedName>
        <fullName evidence="2">Uncharacterized protein</fullName>
    </submittedName>
</protein>
<evidence type="ECO:0000313" key="3">
    <source>
        <dbReference type="Proteomes" id="UP000663866"/>
    </source>
</evidence>
<keyword evidence="1" id="KW-1133">Transmembrane helix</keyword>
<feature type="transmembrane region" description="Helical" evidence="1">
    <location>
        <begin position="12"/>
        <end position="35"/>
    </location>
</feature>
<sequence length="77" mass="9011">MYGNYLYPSWSIAFGWCFNMALILPIPIVIIYVFIRRSDSEKSLRERIYFLFVPTITKQKLKQQVENGNAFIVPSSS</sequence>
<evidence type="ECO:0000256" key="1">
    <source>
        <dbReference type="SAM" id="Phobius"/>
    </source>
</evidence>
<dbReference type="Proteomes" id="UP000663866">
    <property type="component" value="Unassembled WGS sequence"/>
</dbReference>
<feature type="non-terminal residue" evidence="2">
    <location>
        <position position="77"/>
    </location>
</feature>
<keyword evidence="3" id="KW-1185">Reference proteome</keyword>
<gene>
    <name evidence="2" type="ORF">OVN521_LOCUS48882</name>
</gene>
<name>A0A821J6J2_9BILA</name>